<evidence type="ECO:0000256" key="4">
    <source>
        <dbReference type="ARBA" id="ARBA00022989"/>
    </source>
</evidence>
<evidence type="ECO:0000256" key="3">
    <source>
        <dbReference type="ARBA" id="ARBA00022692"/>
    </source>
</evidence>
<feature type="transmembrane region" description="Helical" evidence="6">
    <location>
        <begin position="316"/>
        <end position="335"/>
    </location>
</feature>
<comment type="caution">
    <text evidence="7">The sequence shown here is derived from an EMBL/GenBank/DDBJ whole genome shotgun (WGS) entry which is preliminary data.</text>
</comment>
<evidence type="ECO:0000313" key="8">
    <source>
        <dbReference type="Proteomes" id="UP001235133"/>
    </source>
</evidence>
<proteinExistence type="predicted"/>
<accession>A0ABU0Z619</accession>
<dbReference type="Proteomes" id="UP001235133">
    <property type="component" value="Unassembled WGS sequence"/>
</dbReference>
<keyword evidence="3 6" id="KW-0812">Transmembrane</keyword>
<reference evidence="7 8" key="1">
    <citation type="submission" date="2023-08" db="EMBL/GenBank/DDBJ databases">
        <title>Microbacterium psychrotolerans sp. nov., a psychrotolerant bacterium isolated from soil in Heilongjiang Province, China.</title>
        <authorList>
            <person name="An P."/>
            <person name="Zhao D."/>
            <person name="Xiang H."/>
        </authorList>
    </citation>
    <scope>NUCLEOTIDE SEQUENCE [LARGE SCALE GENOMIC DNA]</scope>
    <source>
        <strain evidence="7 8">QXD-8</strain>
    </source>
</reference>
<feature type="transmembrane region" description="Helical" evidence="6">
    <location>
        <begin position="86"/>
        <end position="105"/>
    </location>
</feature>
<comment type="subcellular location">
    <subcellularLocation>
        <location evidence="1">Cell membrane</location>
        <topology evidence="1">Multi-pass membrane protein</topology>
    </subcellularLocation>
</comment>
<feature type="transmembrane region" description="Helical" evidence="6">
    <location>
        <begin position="55"/>
        <end position="74"/>
    </location>
</feature>
<evidence type="ECO:0000313" key="7">
    <source>
        <dbReference type="EMBL" id="MDQ7880040.1"/>
    </source>
</evidence>
<dbReference type="PANTHER" id="PTHR23513">
    <property type="entry name" value="INTEGRAL MEMBRANE EFFLUX PROTEIN-RELATED"/>
    <property type="match status" value="1"/>
</dbReference>
<feature type="transmembrane region" description="Helical" evidence="6">
    <location>
        <begin position="179"/>
        <end position="202"/>
    </location>
</feature>
<gene>
    <name evidence="7" type="ORF">Q9R08_18770</name>
</gene>
<dbReference type="EMBL" id="JAVFWO010000006">
    <property type="protein sequence ID" value="MDQ7880040.1"/>
    <property type="molecule type" value="Genomic_DNA"/>
</dbReference>
<dbReference type="RefSeq" id="WP_308869697.1">
    <property type="nucleotide sequence ID" value="NZ_JAVFWO010000006.1"/>
</dbReference>
<keyword evidence="4 6" id="KW-1133">Transmembrane helix</keyword>
<evidence type="ECO:0000256" key="1">
    <source>
        <dbReference type="ARBA" id="ARBA00004651"/>
    </source>
</evidence>
<dbReference type="SUPFAM" id="SSF103473">
    <property type="entry name" value="MFS general substrate transporter"/>
    <property type="match status" value="1"/>
</dbReference>
<feature type="transmembrane region" description="Helical" evidence="6">
    <location>
        <begin position="230"/>
        <end position="253"/>
    </location>
</feature>
<feature type="transmembrane region" description="Helical" evidence="6">
    <location>
        <begin position="356"/>
        <end position="374"/>
    </location>
</feature>
<name>A0ABU0Z619_9MICO</name>
<dbReference type="InterPro" id="IPR011701">
    <property type="entry name" value="MFS"/>
</dbReference>
<evidence type="ECO:0000256" key="5">
    <source>
        <dbReference type="ARBA" id="ARBA00023136"/>
    </source>
</evidence>
<protein>
    <submittedName>
        <fullName evidence="7">MFS transporter</fullName>
    </submittedName>
</protein>
<dbReference type="Gene3D" id="1.20.1250.20">
    <property type="entry name" value="MFS general substrate transporter like domains"/>
    <property type="match status" value="1"/>
</dbReference>
<feature type="transmembrane region" description="Helical" evidence="6">
    <location>
        <begin position="380"/>
        <end position="397"/>
    </location>
</feature>
<feature type="transmembrane region" description="Helical" evidence="6">
    <location>
        <begin position="265"/>
        <end position="286"/>
    </location>
</feature>
<feature type="transmembrane region" description="Helical" evidence="6">
    <location>
        <begin position="111"/>
        <end position="135"/>
    </location>
</feature>
<evidence type="ECO:0000256" key="2">
    <source>
        <dbReference type="ARBA" id="ARBA00022475"/>
    </source>
</evidence>
<dbReference type="CDD" id="cd06173">
    <property type="entry name" value="MFS_MefA_like"/>
    <property type="match status" value="1"/>
</dbReference>
<organism evidence="7 8">
    <name type="scientific">Microbacterium psychrotolerans</name>
    <dbReference type="NCBI Taxonomy" id="3068321"/>
    <lineage>
        <taxon>Bacteria</taxon>
        <taxon>Bacillati</taxon>
        <taxon>Actinomycetota</taxon>
        <taxon>Actinomycetes</taxon>
        <taxon>Micrococcales</taxon>
        <taxon>Microbacteriaceae</taxon>
        <taxon>Microbacterium</taxon>
    </lineage>
</organism>
<keyword evidence="8" id="KW-1185">Reference proteome</keyword>
<dbReference type="PANTHER" id="PTHR23513:SF6">
    <property type="entry name" value="MAJOR FACILITATOR SUPERFAMILY ASSOCIATED DOMAIN-CONTAINING PROTEIN"/>
    <property type="match status" value="1"/>
</dbReference>
<keyword evidence="2" id="KW-1003">Cell membrane</keyword>
<keyword evidence="5 6" id="KW-0472">Membrane</keyword>
<sequence>MTAAAERRGGIRPPVAWSAPGFPRLAAGWVATNLGDSALFLMVAVWVKELTGSDVAAGFVFVALGLPAILAPFIGMMADRMPRRRLLVINNVALVPVVLSLLLVSGAGQLWLVYAVVFVYSAAGYVTASAQSGIIRAMLRDEQLASGNGVLSTIDNGLRLVSPLIGTALYVWLGAPAVIVLTAACFAAAAIIVAGLPVGAAAPEREVQRGYFRELVAGFEQLFAPQSLRVVTIAAAIGFGATGLLNIVVFPALDAMRVDPVAIGVLVPIQGAGAVLGGILSATIVTRWGEGRAAALGLLLVAAGSVPFAFGSVVLGGAGMFVMGIGIPITVVAFSTLRQRMTPDALQGRTGAAANVLVNLPQTLVSIIGAGLLIFVDYRVLIWVAVGAVVVGAATALRARRAPALADAGALPLE</sequence>
<evidence type="ECO:0000256" key="6">
    <source>
        <dbReference type="SAM" id="Phobius"/>
    </source>
</evidence>
<dbReference type="Pfam" id="PF07690">
    <property type="entry name" value="MFS_1"/>
    <property type="match status" value="1"/>
</dbReference>
<dbReference type="InterPro" id="IPR036259">
    <property type="entry name" value="MFS_trans_sf"/>
</dbReference>